<proteinExistence type="predicted"/>
<dbReference type="EMBL" id="HBIW01003339">
    <property type="protein sequence ID" value="CAE0687339.1"/>
    <property type="molecule type" value="Transcribed_RNA"/>
</dbReference>
<sequence>MARRNAFLLLALAQATALKVFGTPGRGPAIQRVYPSDNSVKVEYWLGAGQLTSCTVDDVRGLQKCVKVVSAAVYTDEEDFETGRFGTAAESVCGVDVWVPFRVMGEASSLDEVAACFETAAAGDYFVGTKKPRSSGGAAKKPGAESGAVAEGLRGAFNVLGKAQKNLGIFGLSDDKD</sequence>
<name>A0A7S4E3K9_9STRA</name>
<evidence type="ECO:0000313" key="2">
    <source>
        <dbReference type="EMBL" id="CAE0687339.1"/>
    </source>
</evidence>
<feature type="signal peptide" evidence="1">
    <location>
        <begin position="1"/>
        <end position="17"/>
    </location>
</feature>
<feature type="chain" id="PRO_5031085162" evidence="1">
    <location>
        <begin position="18"/>
        <end position="177"/>
    </location>
</feature>
<reference evidence="2" key="1">
    <citation type="submission" date="2021-01" db="EMBL/GenBank/DDBJ databases">
        <authorList>
            <person name="Corre E."/>
            <person name="Pelletier E."/>
            <person name="Niang G."/>
            <person name="Scheremetjew M."/>
            <person name="Finn R."/>
            <person name="Kale V."/>
            <person name="Holt S."/>
            <person name="Cochrane G."/>
            <person name="Meng A."/>
            <person name="Brown T."/>
            <person name="Cohen L."/>
        </authorList>
    </citation>
    <scope>NUCLEOTIDE SEQUENCE</scope>
    <source>
        <strain evidence="2">CCMP1756</strain>
    </source>
</reference>
<gene>
    <name evidence="2" type="ORF">PCAL00307_LOCUS2773</name>
</gene>
<dbReference type="AlphaFoldDB" id="A0A7S4E3K9"/>
<organism evidence="2">
    <name type="scientific">Pelagomonas calceolata</name>
    <dbReference type="NCBI Taxonomy" id="35677"/>
    <lineage>
        <taxon>Eukaryota</taxon>
        <taxon>Sar</taxon>
        <taxon>Stramenopiles</taxon>
        <taxon>Ochrophyta</taxon>
        <taxon>Pelagophyceae</taxon>
        <taxon>Pelagomonadales</taxon>
        <taxon>Pelagomonadaceae</taxon>
        <taxon>Pelagomonas</taxon>
    </lineage>
</organism>
<accession>A0A7S4E3K9</accession>
<evidence type="ECO:0000256" key="1">
    <source>
        <dbReference type="SAM" id="SignalP"/>
    </source>
</evidence>
<keyword evidence="1" id="KW-0732">Signal</keyword>
<protein>
    <submittedName>
        <fullName evidence="2">Uncharacterized protein</fullName>
    </submittedName>
</protein>